<dbReference type="HOGENOM" id="CLU_816173_0_0_11"/>
<organism evidence="2 3">
    <name type="scientific">Streptomyces violaceusniger (strain Tu 4113)</name>
    <dbReference type="NCBI Taxonomy" id="653045"/>
    <lineage>
        <taxon>Bacteria</taxon>
        <taxon>Bacillati</taxon>
        <taxon>Actinomycetota</taxon>
        <taxon>Actinomycetes</taxon>
        <taxon>Kitasatosporales</taxon>
        <taxon>Streptomycetaceae</taxon>
        <taxon>Streptomyces</taxon>
        <taxon>Streptomyces violaceusniger group</taxon>
    </lineage>
</organism>
<feature type="compositionally biased region" description="Low complexity" evidence="1">
    <location>
        <begin position="1"/>
        <end position="14"/>
    </location>
</feature>
<dbReference type="AlphaFoldDB" id="G2PGC4"/>
<dbReference type="KEGG" id="svl:Strvi_6003"/>
<accession>G2PGC4</accession>
<gene>
    <name evidence="2" type="ORF">Strvi_6003</name>
</gene>
<protein>
    <submittedName>
        <fullName evidence="2">Uncharacterized protein</fullName>
    </submittedName>
</protein>
<feature type="compositionally biased region" description="Low complexity" evidence="1">
    <location>
        <begin position="29"/>
        <end position="38"/>
    </location>
</feature>
<feature type="compositionally biased region" description="Basic and acidic residues" evidence="1">
    <location>
        <begin position="251"/>
        <end position="265"/>
    </location>
</feature>
<name>G2PGC4_STRV4</name>
<reference evidence="2" key="1">
    <citation type="submission" date="2011-08" db="EMBL/GenBank/DDBJ databases">
        <title>Complete sequence of chromosome of Streptomyces violaceusniger Tu 4113.</title>
        <authorList>
            <consortium name="US DOE Joint Genome Institute"/>
            <person name="Lucas S."/>
            <person name="Han J."/>
            <person name="Lapidus A."/>
            <person name="Cheng J.-F."/>
            <person name="Goodwin L."/>
            <person name="Pitluck S."/>
            <person name="Peters L."/>
            <person name="Ivanova N."/>
            <person name="Daligault H."/>
            <person name="Detter J.C."/>
            <person name="Han C."/>
            <person name="Tapia R."/>
            <person name="Land M."/>
            <person name="Hauser L."/>
            <person name="Kyrpides N."/>
            <person name="Ivanova N."/>
            <person name="Pagani I."/>
            <person name="Hagen A."/>
            <person name="Katz L."/>
            <person name="Fiedler H.-P."/>
            <person name="Keasling J."/>
            <person name="Fortman J."/>
            <person name="Woyke T."/>
        </authorList>
    </citation>
    <scope>NUCLEOTIDE SEQUENCE [LARGE SCALE GENOMIC DNA]</scope>
    <source>
        <strain evidence="2">Tu 4113</strain>
    </source>
</reference>
<feature type="compositionally biased region" description="Basic residues" evidence="1">
    <location>
        <begin position="15"/>
        <end position="28"/>
    </location>
</feature>
<evidence type="ECO:0000256" key="1">
    <source>
        <dbReference type="SAM" id="MobiDB-lite"/>
    </source>
</evidence>
<feature type="region of interest" description="Disordered" evidence="1">
    <location>
        <begin position="1"/>
        <end position="111"/>
    </location>
</feature>
<proteinExistence type="predicted"/>
<dbReference type="Proteomes" id="UP000008703">
    <property type="component" value="Chromosome"/>
</dbReference>
<feature type="compositionally biased region" description="Basic and acidic residues" evidence="1">
    <location>
        <begin position="68"/>
        <end position="86"/>
    </location>
</feature>
<feature type="compositionally biased region" description="Basic residues" evidence="1">
    <location>
        <begin position="289"/>
        <end position="320"/>
    </location>
</feature>
<dbReference type="EMBL" id="CP002994">
    <property type="protein sequence ID" value="AEM85503.1"/>
    <property type="molecule type" value="Genomic_DNA"/>
</dbReference>
<evidence type="ECO:0000313" key="2">
    <source>
        <dbReference type="EMBL" id="AEM85503.1"/>
    </source>
</evidence>
<evidence type="ECO:0000313" key="3">
    <source>
        <dbReference type="Proteomes" id="UP000008703"/>
    </source>
</evidence>
<keyword evidence="3" id="KW-1185">Reference proteome</keyword>
<sequence length="340" mass="36043">MPIRPVVRPRAPRCTVRRRPRGRARAAGRRTPATTVPPGRGPRRSRSARRSCQDDIGEVAARGGPAGGERREGHHRQDAPHGEPGDGTRVAGEAGAGDEARVVGDGVDPGRKPARVLVHEVDRGQLARRVRGAATGRTARPGEGARIGEDVGGLPARAGHHAQVVLEVAEVGVADGDHDPGGSGEVVLEQPDEEVVGEHVDGEGGLDPLGGLGQRVGVLHARVAHEPAQRWQITALRPVTDLDGGGADTPQRGEVRRDVRDRVPAHGEFLGEPGAGGRTGHEDEVRMGRPAHGHLHGGDRKQRRGQARPPSRHRRPHHRSAPVTRAFVAVRVQRPQAVSG</sequence>
<feature type="region of interest" description="Disordered" evidence="1">
    <location>
        <begin position="239"/>
        <end position="328"/>
    </location>
</feature>